<dbReference type="GO" id="GO:0006261">
    <property type="term" value="P:DNA-templated DNA replication"/>
    <property type="evidence" value="ECO:0007669"/>
    <property type="project" value="TreeGrafter"/>
</dbReference>
<comment type="caution">
    <text evidence="1">The sequence shown here is derived from an EMBL/GenBank/DDBJ whole genome shotgun (WGS) entry which is preliminary data.</text>
</comment>
<protein>
    <submittedName>
        <fullName evidence="1">Polymerase III, delta' subunit domain protein</fullName>
    </submittedName>
</protein>
<dbReference type="PATRIC" id="fig|1618618.3.peg.299"/>
<evidence type="ECO:0000313" key="1">
    <source>
        <dbReference type="EMBL" id="KKU39221.1"/>
    </source>
</evidence>
<dbReference type="Proteomes" id="UP000033818">
    <property type="component" value="Unassembled WGS sequence"/>
</dbReference>
<reference evidence="1 2" key="1">
    <citation type="journal article" date="2015" name="Nature">
        <title>rRNA introns, odd ribosomes, and small enigmatic genomes across a large radiation of phyla.</title>
        <authorList>
            <person name="Brown C.T."/>
            <person name="Hug L.A."/>
            <person name="Thomas B.C."/>
            <person name="Sharon I."/>
            <person name="Castelle C.J."/>
            <person name="Singh A."/>
            <person name="Wilkins M.J."/>
            <person name="Williams K.H."/>
            <person name="Banfield J.F."/>
        </authorList>
    </citation>
    <scope>NUCLEOTIDE SEQUENCE [LARGE SCALE GENOMIC DNA]</scope>
</reference>
<sequence>MASLLSNQNAFRRLTERAADIGGGSYLFWGPEGLGKMEAAIEFAKFLECLKKTPCLNCRSCVDIDKRIHPDVLIVEPKIGESGEEKEIGIGEVRRIKHFLSFFPQSGSYKIVVVDKADRLTEEAQNSFLKILEEPKGRAILILVAANPGRLLETILSRLFPVKFKTWPREEIYRLLKGKGADEKTARVAARKAMGRPALAEEMLSDPHDDEQEAIFELIDKSAAGRFVFVEEILKNEKGNEDLLDAGLFLFRDMLLLKLGLNDLVVNVNFREKAEKAAAKYEAGKIPDIIRSILKTSIILKDTNETDDFNFNFLFRNCDGNGFIASDFKVFLLICLT</sequence>
<proteinExistence type="predicted"/>
<gene>
    <name evidence="1" type="ORF">UX53_C0011G0011</name>
</gene>
<accession>A0A0G1Q2C3</accession>
<name>A0A0G1Q2C3_9BACT</name>
<dbReference type="Pfam" id="PF13177">
    <property type="entry name" value="DNA_pol3_delta2"/>
    <property type="match status" value="1"/>
</dbReference>
<dbReference type="InterPro" id="IPR050238">
    <property type="entry name" value="DNA_Rep/Repair_Clamp_Loader"/>
</dbReference>
<dbReference type="InterPro" id="IPR027417">
    <property type="entry name" value="P-loop_NTPase"/>
</dbReference>
<dbReference type="AlphaFoldDB" id="A0A0G1Q2C3"/>
<dbReference type="Gene3D" id="3.40.50.300">
    <property type="entry name" value="P-loop containing nucleotide triphosphate hydrolases"/>
    <property type="match status" value="1"/>
</dbReference>
<dbReference type="PANTHER" id="PTHR11669:SF8">
    <property type="entry name" value="DNA POLYMERASE III SUBUNIT DELTA"/>
    <property type="match status" value="1"/>
</dbReference>
<organism evidence="1 2">
    <name type="scientific">Candidatus Azambacteria bacterium GW2011_GWB2_46_37</name>
    <dbReference type="NCBI Taxonomy" id="1618618"/>
    <lineage>
        <taxon>Bacteria</taxon>
        <taxon>Candidatus Azamiibacteriota</taxon>
    </lineage>
</organism>
<evidence type="ECO:0000313" key="2">
    <source>
        <dbReference type="Proteomes" id="UP000033818"/>
    </source>
</evidence>
<dbReference type="SUPFAM" id="SSF52540">
    <property type="entry name" value="P-loop containing nucleoside triphosphate hydrolases"/>
    <property type="match status" value="1"/>
</dbReference>
<dbReference type="EMBL" id="LCMO01000011">
    <property type="protein sequence ID" value="KKU39221.1"/>
    <property type="molecule type" value="Genomic_DNA"/>
</dbReference>
<dbReference type="PANTHER" id="PTHR11669">
    <property type="entry name" value="REPLICATION FACTOR C / DNA POLYMERASE III GAMMA-TAU SUBUNIT"/>
    <property type="match status" value="1"/>
</dbReference>